<feature type="transmembrane region" description="Helical" evidence="1">
    <location>
        <begin position="133"/>
        <end position="150"/>
    </location>
</feature>
<protein>
    <submittedName>
        <fullName evidence="2">Uncharacterized protein</fullName>
    </submittedName>
</protein>
<evidence type="ECO:0000256" key="1">
    <source>
        <dbReference type="SAM" id="Phobius"/>
    </source>
</evidence>
<feature type="transmembrane region" description="Helical" evidence="1">
    <location>
        <begin position="61"/>
        <end position="78"/>
    </location>
</feature>
<organism evidence="2 3">
    <name type="scientific">Capnocytophaga sputigena</name>
    <dbReference type="NCBI Taxonomy" id="1019"/>
    <lineage>
        <taxon>Bacteria</taxon>
        <taxon>Pseudomonadati</taxon>
        <taxon>Bacteroidota</taxon>
        <taxon>Flavobacteriia</taxon>
        <taxon>Flavobacteriales</taxon>
        <taxon>Flavobacteriaceae</taxon>
        <taxon>Capnocytophaga</taxon>
    </lineage>
</organism>
<proteinExistence type="predicted"/>
<feature type="transmembrane region" description="Helical" evidence="1">
    <location>
        <begin position="107"/>
        <end position="127"/>
    </location>
</feature>
<evidence type="ECO:0000313" key="3">
    <source>
        <dbReference type="Proteomes" id="UP000217334"/>
    </source>
</evidence>
<keyword evidence="1" id="KW-0812">Transmembrane</keyword>
<dbReference type="EMBL" id="CP022383">
    <property type="protein sequence ID" value="ATA78658.1"/>
    <property type="molecule type" value="Genomic_DNA"/>
</dbReference>
<dbReference type="Proteomes" id="UP000217334">
    <property type="component" value="Chromosome"/>
</dbReference>
<reference evidence="3" key="1">
    <citation type="submission" date="2017-06" db="EMBL/GenBank/DDBJ databases">
        <title>Capnocytophaga spp. assemblies.</title>
        <authorList>
            <person name="Gulvik C.A."/>
        </authorList>
    </citation>
    <scope>NUCLEOTIDE SEQUENCE [LARGE SCALE GENOMIC DNA]</scope>
    <source>
        <strain evidence="3">H4486</strain>
    </source>
</reference>
<sequence>MNTTKNKHPKKDLKAQGLSPKKLLKIALVVLMIVPLGYFLYITLEEFSPIFSRDTEETIHFFFPMIGLMVLFVLFFIMRLKNRTLYNPYTEGELPTVIRIKGVNNKVFQCVSFVCYVCFNVWILQHITMGKPLLIAILIVGIVLFVYSFIKNYPNTLYTLEIRNESIYFFYRGTLKQTIPLKGIHHIYFSFINEGIATRIYPQIKVYTSKEECVLHMKVSRNNYYLLRTFFSQKHIKLIDDYILER</sequence>
<name>A0A250F3L5_CAPSP</name>
<keyword evidence="1" id="KW-0472">Membrane</keyword>
<gene>
    <name evidence="2" type="ORF">CGC59_02740</name>
</gene>
<feature type="transmembrane region" description="Helical" evidence="1">
    <location>
        <begin position="23"/>
        <end position="41"/>
    </location>
</feature>
<dbReference type="RefSeq" id="WP_095900792.1">
    <property type="nucleotide sequence ID" value="NZ_CAURJM010000067.1"/>
</dbReference>
<evidence type="ECO:0000313" key="2">
    <source>
        <dbReference type="EMBL" id="ATA78658.1"/>
    </source>
</evidence>
<keyword evidence="1" id="KW-1133">Transmembrane helix</keyword>
<accession>A0A250F3L5</accession>
<dbReference type="AlphaFoldDB" id="A0A250F3L5"/>